<evidence type="ECO:0000313" key="1">
    <source>
        <dbReference type="EMBL" id="QJA88419.1"/>
    </source>
</evidence>
<reference evidence="1" key="1">
    <citation type="submission" date="2020-03" db="EMBL/GenBank/DDBJ databases">
        <title>The deep terrestrial virosphere.</title>
        <authorList>
            <person name="Holmfeldt K."/>
            <person name="Nilsson E."/>
            <person name="Simone D."/>
            <person name="Lopez-Fernandez M."/>
            <person name="Wu X."/>
            <person name="de Brujin I."/>
            <person name="Lundin D."/>
            <person name="Andersson A."/>
            <person name="Bertilsson S."/>
            <person name="Dopson M."/>
        </authorList>
    </citation>
    <scope>NUCLEOTIDE SEQUENCE</scope>
    <source>
        <strain evidence="1">MM415B02766</strain>
    </source>
</reference>
<protein>
    <submittedName>
        <fullName evidence="1">Putative ATPase domain containing protein</fullName>
    </submittedName>
</protein>
<dbReference type="AlphaFoldDB" id="A0A6M3L295"/>
<dbReference type="EMBL" id="MT142776">
    <property type="protein sequence ID" value="QJA88419.1"/>
    <property type="molecule type" value="Genomic_DNA"/>
</dbReference>
<proteinExistence type="predicted"/>
<dbReference type="InterPro" id="IPR027417">
    <property type="entry name" value="P-loop_NTPase"/>
</dbReference>
<accession>A0A6M3L295</accession>
<dbReference type="Gene3D" id="3.40.50.300">
    <property type="entry name" value="P-loop containing nucleotide triphosphate hydrolases"/>
    <property type="match status" value="1"/>
</dbReference>
<organism evidence="1">
    <name type="scientific">viral metagenome</name>
    <dbReference type="NCBI Taxonomy" id="1070528"/>
    <lineage>
        <taxon>unclassified sequences</taxon>
        <taxon>metagenomes</taxon>
        <taxon>organismal metagenomes</taxon>
    </lineage>
</organism>
<name>A0A6M3L295_9ZZZZ</name>
<gene>
    <name evidence="1" type="ORF">MM415B02766_0019</name>
</gene>
<sequence>MKPDIVDLINGYVLSWTDYGISINASRIQVHKSDGHVSGEIYVQATNGDGKIITIYPPTSYNFSADRTRKELARNLTTKNPKLPWTEIVEQLCYGVQERARRGEPVIELTTIGNVKPPEYLLYPLIVKNYPNVIFGDPSSSKSTIAVIIAQVVMLPWTDNPMGMTEPNRSIKVLYLDWETDADTIQWQTTMLQKGIEGIEIMFLNYRQCSQPLANDIEQIKSHIADTKAELIILDSLGLASGGELKETQSALGFYSALRGLKITSLILAHNSKDRESKTRSIYGNQFFTAQARNVWEVRKTQELDSNEIDIALFHRKPPPFSGLHRPIGFKIIFDNAAGKMNIEQSDPKTKTEFLEQMGVKTQILEALKSGAMSVEEIAEELNVPKNQITARCNELKVRNKITKKDNQWGLLYNE</sequence>
<dbReference type="SUPFAM" id="SSF52540">
    <property type="entry name" value="P-loop containing nucleoside triphosphate hydrolases"/>
    <property type="match status" value="1"/>
</dbReference>
<dbReference type="Pfam" id="PF13481">
    <property type="entry name" value="AAA_25"/>
    <property type="match status" value="1"/>
</dbReference>